<dbReference type="EMBL" id="DSEU01000056">
    <property type="protein sequence ID" value="HEM67526.1"/>
    <property type="molecule type" value="Genomic_DNA"/>
</dbReference>
<dbReference type="GO" id="GO:0006367">
    <property type="term" value="P:transcription initiation at RNA polymerase II promoter"/>
    <property type="evidence" value="ECO:0007669"/>
    <property type="project" value="InterPro"/>
</dbReference>
<keyword evidence="1" id="KW-0805">Transcription regulation</keyword>
<accession>A0A7J2U496</accession>
<gene>
    <name evidence="1" type="primary">tfe</name>
    <name evidence="3" type="ORF">ENO26_08220</name>
</gene>
<dbReference type="InterPro" id="IPR024550">
    <property type="entry name" value="TFIIEa/SarR/Rpc3_HTH_dom"/>
</dbReference>
<reference evidence="3" key="1">
    <citation type="journal article" date="2020" name="mSystems">
        <title>Genome- and Community-Level Interaction Insights into Carbon Utilization and Element Cycling Functions of Hydrothermarchaeota in Hydrothermal Sediment.</title>
        <authorList>
            <person name="Zhou Z."/>
            <person name="Liu Y."/>
            <person name="Xu W."/>
            <person name="Pan J."/>
            <person name="Luo Z.H."/>
            <person name="Li M."/>
        </authorList>
    </citation>
    <scope>NUCLEOTIDE SEQUENCE [LARGE SCALE GENOMIC DNA]</scope>
    <source>
        <strain evidence="3">SpSt-125</strain>
    </source>
</reference>
<dbReference type="InterPro" id="IPR039997">
    <property type="entry name" value="TFE"/>
</dbReference>
<keyword evidence="1" id="KW-0804">Transcription</keyword>
<dbReference type="SMART" id="SM00531">
    <property type="entry name" value="TFIIE"/>
    <property type="match status" value="1"/>
</dbReference>
<dbReference type="Pfam" id="PF02002">
    <property type="entry name" value="TFIIE_alpha"/>
    <property type="match status" value="1"/>
</dbReference>
<sequence length="169" mass="19843">MLVEADVMKVIEKMYGPDGKKIIELLLKADNGKTIDEIAQETGIRVNDVRRLLYEMSQEGFVAYLRSQKGDSLWYNYRWYTNTTMLRNALSKRIENVIKVLEGRLEYETGTSFYICPNDLSIYTFEEAFENNFQCIHCQADLVEFDNRQIITHLKELLKMLKKYNSLTS</sequence>
<evidence type="ECO:0000256" key="1">
    <source>
        <dbReference type="HAMAP-Rule" id="MF_01909"/>
    </source>
</evidence>
<dbReference type="HAMAP" id="MF_01909">
    <property type="entry name" value="TFE_arch"/>
    <property type="match status" value="1"/>
</dbReference>
<dbReference type="GO" id="GO:0003677">
    <property type="term" value="F:DNA binding"/>
    <property type="evidence" value="ECO:0007669"/>
    <property type="project" value="UniProtKB-KW"/>
</dbReference>
<dbReference type="InterPro" id="IPR002853">
    <property type="entry name" value="TFIIE_asu"/>
</dbReference>
<dbReference type="Gene3D" id="1.10.10.10">
    <property type="entry name" value="Winged helix-like DNA-binding domain superfamily/Winged helix DNA-binding domain"/>
    <property type="match status" value="1"/>
</dbReference>
<dbReference type="PANTHER" id="PTHR13097:SF7">
    <property type="entry name" value="GENERAL TRANSCRIPTION FACTOR IIE SUBUNIT 1"/>
    <property type="match status" value="1"/>
</dbReference>
<comment type="subunit">
    <text evidence="1">Monomer. Interaction with RNA polymerase subunits RpoF and RpoE is necessary for Tfe stimulatory transcription activity. Able to interact with Tbp and RNA polymerase in the absence of DNA promoter. Interacts both with the preinitiation and elongation complexes.</text>
</comment>
<dbReference type="AlphaFoldDB" id="A0A7J2U496"/>
<dbReference type="InterPro" id="IPR016481">
    <property type="entry name" value="TF_E_archaea"/>
</dbReference>
<comment type="similarity">
    <text evidence="1">Belongs to the TFE family.</text>
</comment>
<dbReference type="InterPro" id="IPR036390">
    <property type="entry name" value="WH_DNA-bd_sf"/>
</dbReference>
<dbReference type="GO" id="GO:0006355">
    <property type="term" value="P:regulation of DNA-templated transcription"/>
    <property type="evidence" value="ECO:0007669"/>
    <property type="project" value="InterPro"/>
</dbReference>
<dbReference type="PIRSF" id="PIRSF006373">
    <property type="entry name" value="TF_E_archaea"/>
    <property type="match status" value="1"/>
</dbReference>
<evidence type="ECO:0000259" key="2">
    <source>
        <dbReference type="SMART" id="SM00531"/>
    </source>
</evidence>
<dbReference type="PANTHER" id="PTHR13097">
    <property type="entry name" value="TRANSCRIPTION INITIATION FACTOR IIE, ALPHA SUBUNIT"/>
    <property type="match status" value="1"/>
</dbReference>
<name>A0A7J2U496_9CREN</name>
<dbReference type="InterPro" id="IPR036388">
    <property type="entry name" value="WH-like_DNA-bd_sf"/>
</dbReference>
<keyword evidence="1" id="KW-0238">DNA-binding</keyword>
<dbReference type="SUPFAM" id="SSF46785">
    <property type="entry name" value="Winged helix' DNA-binding domain"/>
    <property type="match status" value="1"/>
</dbReference>
<evidence type="ECO:0000313" key="3">
    <source>
        <dbReference type="EMBL" id="HEM67526.1"/>
    </source>
</evidence>
<comment type="domain">
    <text evidence="1">The winged helix domain is involved in binding to DNA in the preinitiation complex.</text>
</comment>
<organism evidence="3">
    <name type="scientific">Ignisphaera aggregans</name>
    <dbReference type="NCBI Taxonomy" id="334771"/>
    <lineage>
        <taxon>Archaea</taxon>
        <taxon>Thermoproteota</taxon>
        <taxon>Thermoprotei</taxon>
        <taxon>Desulfurococcales</taxon>
        <taxon>Desulfurococcaceae</taxon>
        <taxon>Ignisphaera</taxon>
    </lineage>
</organism>
<comment type="caution">
    <text evidence="3">The sequence shown here is derived from an EMBL/GenBank/DDBJ whole genome shotgun (WGS) entry which is preliminary data.</text>
</comment>
<protein>
    <recommendedName>
        <fullName evidence="1">Transcription factor E</fullName>
        <shortName evidence="1">TFE</shortName>
    </recommendedName>
    <alternativeName>
        <fullName evidence="1">TFIIE subunit alpha homolog</fullName>
    </alternativeName>
    <alternativeName>
        <fullName evidence="1">Transcription initiation factor TFIIE</fullName>
    </alternativeName>
</protein>
<feature type="domain" description="Transcription initiation factor IIE subunit alpha N-terminal" evidence="2">
    <location>
        <begin position="17"/>
        <end position="156"/>
    </location>
</feature>
<proteinExistence type="inferred from homology"/>
<comment type="function">
    <text evidence="1">Transcription factor that plays a role in the activation of archaeal genes transcribed by RNA polymerase. Facilitates transcription initiation by enhancing TATA-box recognition by TATA-box-binding protein (Tbp), and transcription factor B (Tfb) and RNA polymerase recruitment. Not absolutely required for transcription in vitro, but particularly important in cases where Tbp or Tfb function is not optimal. It dynamically alters the nucleic acid-binding properties of RNA polymerases by stabilizing the initiation complex and destabilizing elongation complexes. Seems to translocate with the RNA polymerase following initiation and acts by binding to the non template strand of the transcription bubble in elongation complexes.</text>
</comment>